<keyword evidence="3" id="KW-1185">Reference proteome</keyword>
<gene>
    <name evidence="2" type="ORF">BJ987_001399</name>
</gene>
<proteinExistence type="predicted"/>
<keyword evidence="1" id="KW-0472">Membrane</keyword>
<feature type="transmembrane region" description="Helical" evidence="1">
    <location>
        <begin position="61"/>
        <end position="83"/>
    </location>
</feature>
<comment type="caution">
    <text evidence="2">The sequence shown here is derived from an EMBL/GenBank/DDBJ whole genome shotgun (WGS) entry which is preliminary data.</text>
</comment>
<keyword evidence="1" id="KW-0812">Transmembrane</keyword>
<feature type="transmembrane region" description="Helical" evidence="1">
    <location>
        <begin position="37"/>
        <end position="54"/>
    </location>
</feature>
<protein>
    <submittedName>
        <fullName evidence="2">Uncharacterized protein</fullName>
    </submittedName>
</protein>
<dbReference type="EMBL" id="JAGGMR010000001">
    <property type="protein sequence ID" value="MBP2188498.1"/>
    <property type="molecule type" value="Genomic_DNA"/>
</dbReference>
<accession>A0ABS4QBM0</accession>
<evidence type="ECO:0000256" key="1">
    <source>
        <dbReference type="SAM" id="Phobius"/>
    </source>
</evidence>
<name>A0ABS4QBM0_9NOCA</name>
<dbReference type="Proteomes" id="UP001519325">
    <property type="component" value="Unassembled WGS sequence"/>
</dbReference>
<evidence type="ECO:0000313" key="2">
    <source>
        <dbReference type="EMBL" id="MBP2188498.1"/>
    </source>
</evidence>
<evidence type="ECO:0000313" key="3">
    <source>
        <dbReference type="Proteomes" id="UP001519325"/>
    </source>
</evidence>
<sequence length="133" mass="14456">MSKTPIPVRIAVVGIGMHAINHIVVLLIPPFGWNPGTIYHSIGAPLYAALLLPIRRGRNWARVTITILLGCQFAGRFVVWALFPASGVHAALLFGWTLSTVILLLLWLPAAARNHFQRASTVLTTSADSGKLR</sequence>
<dbReference type="RefSeq" id="WP_209885813.1">
    <property type="nucleotide sequence ID" value="NZ_JAGGMR010000001.1"/>
</dbReference>
<feature type="transmembrane region" description="Helical" evidence="1">
    <location>
        <begin position="89"/>
        <end position="108"/>
    </location>
</feature>
<reference evidence="2 3" key="1">
    <citation type="submission" date="2021-03" db="EMBL/GenBank/DDBJ databases">
        <title>Sequencing the genomes of 1000 actinobacteria strains.</title>
        <authorList>
            <person name="Klenk H.-P."/>
        </authorList>
    </citation>
    <scope>NUCLEOTIDE SEQUENCE [LARGE SCALE GENOMIC DNA]</scope>
    <source>
        <strain evidence="2 3">DSM 45516</strain>
    </source>
</reference>
<organism evidence="2 3">
    <name type="scientific">Nocardia goodfellowii</name>
    <dbReference type="NCBI Taxonomy" id="882446"/>
    <lineage>
        <taxon>Bacteria</taxon>
        <taxon>Bacillati</taxon>
        <taxon>Actinomycetota</taxon>
        <taxon>Actinomycetes</taxon>
        <taxon>Mycobacteriales</taxon>
        <taxon>Nocardiaceae</taxon>
        <taxon>Nocardia</taxon>
    </lineage>
</organism>
<keyword evidence="1" id="KW-1133">Transmembrane helix</keyword>
<feature type="transmembrane region" description="Helical" evidence="1">
    <location>
        <begin position="12"/>
        <end position="31"/>
    </location>
</feature>